<dbReference type="PANTHER" id="PTHR46382">
    <property type="entry name" value="PHOSPHATIDATE CYTIDYLYLTRANSFERASE"/>
    <property type="match status" value="1"/>
</dbReference>
<feature type="transmembrane region" description="Helical" evidence="19">
    <location>
        <begin position="76"/>
        <end position="93"/>
    </location>
</feature>
<evidence type="ECO:0000256" key="7">
    <source>
        <dbReference type="ARBA" id="ARBA00019373"/>
    </source>
</evidence>
<gene>
    <name evidence="20" type="ORF">IFJ97_03695</name>
</gene>
<dbReference type="GO" id="GO:0016024">
    <property type="term" value="P:CDP-diacylglycerol biosynthetic process"/>
    <property type="evidence" value="ECO:0007669"/>
    <property type="project" value="UniProtKB-UniPathway"/>
</dbReference>
<evidence type="ECO:0000256" key="1">
    <source>
        <dbReference type="ARBA" id="ARBA00001698"/>
    </source>
</evidence>
<evidence type="ECO:0000256" key="6">
    <source>
        <dbReference type="ARBA" id="ARBA00012487"/>
    </source>
</evidence>
<keyword evidence="12 18" id="KW-0548">Nucleotidyltransferase</keyword>
<dbReference type="UniPathway" id="UPA00557">
    <property type="reaction ID" value="UER00614"/>
</dbReference>
<comment type="caution">
    <text evidence="20">The sequence shown here is derived from an EMBL/GenBank/DDBJ whole genome shotgun (WGS) entry which is preliminary data.</text>
</comment>
<protein>
    <recommendedName>
        <fullName evidence="7 18">Phosphatidate cytidylyltransferase</fullName>
        <ecNumber evidence="6 18">2.7.7.41</ecNumber>
    </recommendedName>
</protein>
<evidence type="ECO:0000256" key="12">
    <source>
        <dbReference type="ARBA" id="ARBA00022695"/>
    </source>
</evidence>
<dbReference type="GO" id="GO:0005886">
    <property type="term" value="C:plasma membrane"/>
    <property type="evidence" value="ECO:0007669"/>
    <property type="project" value="UniProtKB-SubCell"/>
</dbReference>
<keyword evidence="16" id="KW-0594">Phospholipid biosynthesis</keyword>
<name>A0A8J6XX54_9BACT</name>
<evidence type="ECO:0000256" key="11">
    <source>
        <dbReference type="ARBA" id="ARBA00022692"/>
    </source>
</evidence>
<feature type="transmembrane region" description="Helical" evidence="19">
    <location>
        <begin position="105"/>
        <end position="125"/>
    </location>
</feature>
<dbReference type="Pfam" id="PF01148">
    <property type="entry name" value="CTP_transf_1"/>
    <property type="match status" value="1"/>
</dbReference>
<comment type="similarity">
    <text evidence="5 18">Belongs to the CDS family.</text>
</comment>
<evidence type="ECO:0000256" key="18">
    <source>
        <dbReference type="RuleBase" id="RU003938"/>
    </source>
</evidence>
<dbReference type="InterPro" id="IPR000374">
    <property type="entry name" value="PC_trans"/>
</dbReference>
<feature type="transmembrane region" description="Helical" evidence="19">
    <location>
        <begin position="50"/>
        <end position="70"/>
    </location>
</feature>
<keyword evidence="15 19" id="KW-0472">Membrane</keyword>
<evidence type="ECO:0000313" key="21">
    <source>
        <dbReference type="Proteomes" id="UP000598633"/>
    </source>
</evidence>
<proteinExistence type="inferred from homology"/>
<evidence type="ECO:0000256" key="10">
    <source>
        <dbReference type="ARBA" id="ARBA00022679"/>
    </source>
</evidence>
<dbReference type="PROSITE" id="PS01315">
    <property type="entry name" value="CDS"/>
    <property type="match status" value="1"/>
</dbReference>
<comment type="pathway">
    <text evidence="3 18">Phospholipid metabolism; CDP-diacylglycerol biosynthesis; CDP-diacylglycerol from sn-glycerol 3-phosphate: step 3/3.</text>
</comment>
<evidence type="ECO:0000256" key="4">
    <source>
        <dbReference type="ARBA" id="ARBA00005189"/>
    </source>
</evidence>
<keyword evidence="13 19" id="KW-1133">Transmembrane helix</keyword>
<dbReference type="EMBL" id="JACXWA010000062">
    <property type="protein sequence ID" value="MBD3870447.1"/>
    <property type="molecule type" value="Genomic_DNA"/>
</dbReference>
<dbReference type="PANTHER" id="PTHR46382:SF1">
    <property type="entry name" value="PHOSPHATIDATE CYTIDYLYLTRANSFERASE"/>
    <property type="match status" value="1"/>
</dbReference>
<dbReference type="Proteomes" id="UP000598633">
    <property type="component" value="Unassembled WGS sequence"/>
</dbReference>
<evidence type="ECO:0000256" key="5">
    <source>
        <dbReference type="ARBA" id="ARBA00010185"/>
    </source>
</evidence>
<feature type="transmembrane region" description="Helical" evidence="19">
    <location>
        <begin position="137"/>
        <end position="155"/>
    </location>
</feature>
<evidence type="ECO:0000256" key="14">
    <source>
        <dbReference type="ARBA" id="ARBA00023098"/>
    </source>
</evidence>
<comment type="subcellular location">
    <subcellularLocation>
        <location evidence="2">Cell membrane</location>
        <topology evidence="2">Multi-pass membrane protein</topology>
    </subcellularLocation>
</comment>
<organism evidence="20 21">
    <name type="scientific">Candidatus Sulfomarinibacter kjeldsenii</name>
    <dbReference type="NCBI Taxonomy" id="2885994"/>
    <lineage>
        <taxon>Bacteria</taxon>
        <taxon>Pseudomonadati</taxon>
        <taxon>Acidobacteriota</taxon>
        <taxon>Thermoanaerobaculia</taxon>
        <taxon>Thermoanaerobaculales</taxon>
        <taxon>Candidatus Sulfomarinibacteraceae</taxon>
        <taxon>Candidatus Sulfomarinibacter</taxon>
    </lineage>
</organism>
<keyword evidence="9" id="KW-0444">Lipid biosynthesis</keyword>
<keyword evidence="17" id="KW-1208">Phospholipid metabolism</keyword>
<dbReference type="EC" id="2.7.7.41" evidence="6 18"/>
<evidence type="ECO:0000256" key="17">
    <source>
        <dbReference type="ARBA" id="ARBA00023264"/>
    </source>
</evidence>
<feature type="transmembrane region" description="Helical" evidence="19">
    <location>
        <begin position="6"/>
        <end position="38"/>
    </location>
</feature>
<evidence type="ECO:0000256" key="3">
    <source>
        <dbReference type="ARBA" id="ARBA00005119"/>
    </source>
</evidence>
<comment type="pathway">
    <text evidence="4">Lipid metabolism.</text>
</comment>
<keyword evidence="8" id="KW-1003">Cell membrane</keyword>
<feature type="transmembrane region" description="Helical" evidence="19">
    <location>
        <begin position="176"/>
        <end position="195"/>
    </location>
</feature>
<evidence type="ECO:0000256" key="2">
    <source>
        <dbReference type="ARBA" id="ARBA00004651"/>
    </source>
</evidence>
<accession>A0A8J6XX54</accession>
<keyword evidence="10 18" id="KW-0808">Transferase</keyword>
<feature type="transmembrane region" description="Helical" evidence="19">
    <location>
        <begin position="201"/>
        <end position="221"/>
    </location>
</feature>
<evidence type="ECO:0000256" key="9">
    <source>
        <dbReference type="ARBA" id="ARBA00022516"/>
    </source>
</evidence>
<evidence type="ECO:0000256" key="13">
    <source>
        <dbReference type="ARBA" id="ARBA00022989"/>
    </source>
</evidence>
<dbReference type="AlphaFoldDB" id="A0A8J6XX54"/>
<dbReference type="GO" id="GO:0004605">
    <property type="term" value="F:phosphatidate cytidylyltransferase activity"/>
    <property type="evidence" value="ECO:0007669"/>
    <property type="project" value="UniProtKB-EC"/>
</dbReference>
<evidence type="ECO:0000256" key="8">
    <source>
        <dbReference type="ARBA" id="ARBA00022475"/>
    </source>
</evidence>
<evidence type="ECO:0000256" key="19">
    <source>
        <dbReference type="SAM" id="Phobius"/>
    </source>
</evidence>
<evidence type="ECO:0000313" key="20">
    <source>
        <dbReference type="EMBL" id="MBD3870447.1"/>
    </source>
</evidence>
<evidence type="ECO:0000256" key="15">
    <source>
        <dbReference type="ARBA" id="ARBA00023136"/>
    </source>
</evidence>
<keyword evidence="14" id="KW-0443">Lipid metabolism</keyword>
<reference evidence="20 21" key="1">
    <citation type="submission" date="2020-08" db="EMBL/GenBank/DDBJ databases">
        <title>Acidobacteriota in marine sediments use diverse sulfur dissimilation pathways.</title>
        <authorList>
            <person name="Wasmund K."/>
        </authorList>
    </citation>
    <scope>NUCLEOTIDE SEQUENCE [LARGE SCALE GENOMIC DNA]</scope>
    <source>
        <strain evidence="20">MAG AM3-A</strain>
    </source>
</reference>
<evidence type="ECO:0000256" key="16">
    <source>
        <dbReference type="ARBA" id="ARBA00023209"/>
    </source>
</evidence>
<sequence length="269" mass="28198">MKRELFAAAAIPIMVVTIGWLPAWGFLTILGAAALLACDEYLKLARAADIVVGRWLVLILIGSLLVASWLHGVNGLAVAAVAALVILPTVRLARPESPQGSLAGVAAECFAVLYLGATAACLGWLRLWPEEPDGVKILFFFLACIWVGDSGAYYVGKNFGRHKMSPKISPNKTFEGLVGGVATTYVAAAAATFVLGLDLSVVHIFALATILAAAAPVGDLIESLFKRDSGIKDSSNLIPGHGGLLDRTDSLFYPAPLVLGYLLLTGLVG</sequence>
<keyword evidence="11 18" id="KW-0812">Transmembrane</keyword>
<comment type="catalytic activity">
    <reaction evidence="1 18">
        <text>a 1,2-diacyl-sn-glycero-3-phosphate + CTP + H(+) = a CDP-1,2-diacyl-sn-glycerol + diphosphate</text>
        <dbReference type="Rhea" id="RHEA:16229"/>
        <dbReference type="ChEBI" id="CHEBI:15378"/>
        <dbReference type="ChEBI" id="CHEBI:33019"/>
        <dbReference type="ChEBI" id="CHEBI:37563"/>
        <dbReference type="ChEBI" id="CHEBI:58332"/>
        <dbReference type="ChEBI" id="CHEBI:58608"/>
        <dbReference type="EC" id="2.7.7.41"/>
    </reaction>
</comment>